<feature type="compositionally biased region" description="Polar residues" evidence="1">
    <location>
        <begin position="253"/>
        <end position="268"/>
    </location>
</feature>
<evidence type="ECO:0000256" key="2">
    <source>
        <dbReference type="SAM" id="SignalP"/>
    </source>
</evidence>
<organism evidence="4 5">
    <name type="scientific">Diaphorina citri</name>
    <name type="common">Asian citrus psyllid</name>
    <dbReference type="NCBI Taxonomy" id="121845"/>
    <lineage>
        <taxon>Eukaryota</taxon>
        <taxon>Metazoa</taxon>
        <taxon>Ecdysozoa</taxon>
        <taxon>Arthropoda</taxon>
        <taxon>Hexapoda</taxon>
        <taxon>Insecta</taxon>
        <taxon>Pterygota</taxon>
        <taxon>Neoptera</taxon>
        <taxon>Paraneoptera</taxon>
        <taxon>Hemiptera</taxon>
        <taxon>Sternorrhyncha</taxon>
        <taxon>Psylloidea</taxon>
        <taxon>Psyllidae</taxon>
        <taxon>Diaphorininae</taxon>
        <taxon>Diaphorina</taxon>
    </lineage>
</organism>
<dbReference type="SUPFAM" id="SSF54197">
    <property type="entry name" value="HIT-like"/>
    <property type="match status" value="1"/>
</dbReference>
<protein>
    <submittedName>
        <fullName evidence="5">Uncharacterized protein LOC108252405</fullName>
    </submittedName>
</protein>
<keyword evidence="2" id="KW-0732">Signal</keyword>
<dbReference type="STRING" id="121845.A0A1S4EC12"/>
<dbReference type="PANTHER" id="PTHR23089">
    <property type="entry name" value="HISTIDINE TRIAD HIT PROTEIN"/>
    <property type="match status" value="1"/>
</dbReference>
<feature type="chain" id="PRO_5010237622" evidence="2">
    <location>
        <begin position="23"/>
        <end position="932"/>
    </location>
</feature>
<dbReference type="RefSeq" id="XP_017299619.1">
    <property type="nucleotide sequence ID" value="XM_017444130.2"/>
</dbReference>
<sequence>MKVTHHSCILLVLTLAIHSVHCRRGRGQKDGGEGKKGKKGEIVYGLKPDYLKMRDHGKHKQSDADRPSDSKFESNDDKTKKSINKHDERKSASSSEENSHGYADKREDKNNKKERETGGQKYKDSPSYDYTEESKEHVQSADKRKSVKLKTRSPEKDGRSLENSNVALKTKNGKQLDKKEGDSKKKTRTGKDPTDLKLKEKMERTRIPNRGKDTSKSKMGKTHLESKTAKRNLEPRKNPKVTSTKAESRMTTEKTIQTAPSNVSNTPFLRTDNKSETPDQYDELNLSDEEARLYQRAKIFENQIRNNSEPVTGQCNNERFEEHEGFHDFDFSKEEQALINRVKNKMNLSSQEKDEDVSTHLESNERDQPNLVPDTRERLRAMLGDKNTIDMSYEIEKCEKEEAQTENKPRGRIRRNVEEQQKELFKFYRKAVKTTTEWQEWRNISGVMKRFPRYTAEWITRNKHFKIVQEAKRKMKKQEIVERYDQKTLQLRKRYHQGKKYTRGEVKKVKGKMNENKRGDDSLFDEFLKPQRVTPLHKINDIKKGLHRQTQFYDGMSASNSELYYKDNNLTQFQATEFDSKKTVESNYINETLIRKLGLKLNAKERKELNKNLKKFEVLEHETLAPHFYEDEREDIFKNEEKIFGERATPLDLLDGLQVLPYVLREKTVPPGHPGGDTLEEVIRNCKHLDFDNFRKLGEQKLARYVLKVHDRRRKYKNITQKTTVFDDSVISHGNEEEFMKRITLKTVPGRLLYDHEKLYDKILRNKFKYKKVIYNDSLCWAYRELTKLAPVYINIIPKKNLTSLAEAQEEDAFLLGHMFHLCQKFAFDLKMREGYRVVINNGHAGNHNLTHFNILLIGGRQMRYPKYYDLSHFNSYASEVDHCLSTYGDDFKLSGRMADFLGSYGSLKAKRAKWLSSKYPKMCLPSEEQEF</sequence>
<evidence type="ECO:0000259" key="3">
    <source>
        <dbReference type="Pfam" id="PF01230"/>
    </source>
</evidence>
<feature type="signal peptide" evidence="2">
    <location>
        <begin position="1"/>
        <end position="22"/>
    </location>
</feature>
<dbReference type="InterPro" id="IPR036265">
    <property type="entry name" value="HIT-like_sf"/>
</dbReference>
<gene>
    <name evidence="5" type="primary">LOC108252405</name>
</gene>
<evidence type="ECO:0000313" key="5">
    <source>
        <dbReference type="RefSeq" id="XP_017299619.1"/>
    </source>
</evidence>
<feature type="compositionally biased region" description="Basic and acidic residues" evidence="1">
    <location>
        <begin position="356"/>
        <end position="372"/>
    </location>
</feature>
<accession>A0A1S4EC12</accession>
<dbReference type="Proteomes" id="UP000079169">
    <property type="component" value="Unplaced"/>
</dbReference>
<dbReference type="InterPro" id="IPR011146">
    <property type="entry name" value="HIT-like"/>
</dbReference>
<feature type="compositionally biased region" description="Basic and acidic residues" evidence="1">
    <location>
        <begin position="174"/>
        <end position="237"/>
    </location>
</feature>
<feature type="domain" description="HIT" evidence="3">
    <location>
        <begin position="769"/>
        <end position="862"/>
    </location>
</feature>
<dbReference type="PaxDb" id="121845-A0A1S4EC12"/>
<feature type="region of interest" description="Disordered" evidence="1">
    <location>
        <begin position="23"/>
        <end position="284"/>
    </location>
</feature>
<feature type="compositionally biased region" description="Basic and acidic residues" evidence="1">
    <location>
        <begin position="27"/>
        <end position="41"/>
    </location>
</feature>
<feature type="compositionally biased region" description="Basic and acidic residues" evidence="1">
    <location>
        <begin position="49"/>
        <end position="144"/>
    </location>
</feature>
<name>A0A1S4EC12_DIACI</name>
<keyword evidence="4" id="KW-1185">Reference proteome</keyword>
<dbReference type="AlphaFoldDB" id="A0A1S4EC12"/>
<dbReference type="GO" id="GO:0003824">
    <property type="term" value="F:catalytic activity"/>
    <property type="evidence" value="ECO:0007669"/>
    <property type="project" value="InterPro"/>
</dbReference>
<reference evidence="5" key="1">
    <citation type="submission" date="2025-08" db="UniProtKB">
        <authorList>
            <consortium name="RefSeq"/>
        </authorList>
    </citation>
    <scope>IDENTIFICATION</scope>
</reference>
<dbReference type="Gene3D" id="3.30.428.10">
    <property type="entry name" value="HIT-like"/>
    <property type="match status" value="1"/>
</dbReference>
<evidence type="ECO:0000313" key="4">
    <source>
        <dbReference type="Proteomes" id="UP000079169"/>
    </source>
</evidence>
<dbReference type="Pfam" id="PF01230">
    <property type="entry name" value="HIT"/>
    <property type="match status" value="1"/>
</dbReference>
<dbReference type="GeneID" id="108252405"/>
<dbReference type="InterPro" id="IPR001310">
    <property type="entry name" value="Histidine_triad_HIT"/>
</dbReference>
<feature type="region of interest" description="Disordered" evidence="1">
    <location>
        <begin position="345"/>
        <end position="372"/>
    </location>
</feature>
<evidence type="ECO:0000256" key="1">
    <source>
        <dbReference type="SAM" id="MobiDB-lite"/>
    </source>
</evidence>
<proteinExistence type="predicted"/>
<dbReference type="KEGG" id="dci:108252405"/>